<reference evidence="2 3" key="1">
    <citation type="submission" date="2018-01" db="EMBL/GenBank/DDBJ databases">
        <authorList>
            <person name="Gaut B.S."/>
            <person name="Morton B.R."/>
            <person name="Clegg M.T."/>
            <person name="Duvall M.R."/>
        </authorList>
    </citation>
    <scope>NUCLEOTIDE SEQUENCE [LARGE SCALE GENOMIC DNA]</scope>
    <source>
        <strain evidence="2 3">HR-AV</strain>
    </source>
</reference>
<dbReference type="OrthoDB" id="9795199at2"/>
<dbReference type="PANTHER" id="PTHR43610">
    <property type="entry name" value="BLL6696 PROTEIN"/>
    <property type="match status" value="1"/>
</dbReference>
<evidence type="ECO:0000313" key="3">
    <source>
        <dbReference type="Proteomes" id="UP000236893"/>
    </source>
</evidence>
<dbReference type="Pfam" id="PF13302">
    <property type="entry name" value="Acetyltransf_3"/>
    <property type="match status" value="1"/>
</dbReference>
<dbReference type="RefSeq" id="WP_103789956.1">
    <property type="nucleotide sequence ID" value="NZ_PQVF01000011.1"/>
</dbReference>
<dbReference type="InterPro" id="IPR000182">
    <property type="entry name" value="GNAT_dom"/>
</dbReference>
<comment type="caution">
    <text evidence="2">The sequence shown here is derived from an EMBL/GenBank/DDBJ whole genome shotgun (WGS) entry which is preliminary data.</text>
</comment>
<dbReference type="InterPro" id="IPR016181">
    <property type="entry name" value="Acyl_CoA_acyltransferase"/>
</dbReference>
<evidence type="ECO:0000259" key="1">
    <source>
        <dbReference type="PROSITE" id="PS51186"/>
    </source>
</evidence>
<sequence>MTFNTQPTLENEQVILFPLLETDFDELYAAASDPKIWEQHPNKDRWKKDVFRTFFEGALQSKGAFKIVDKTINRAVGSTRFYDYNQEDNSVLIGYTFYATQYWGKGINKAVKKLMLDYAFQFVDRVYFHIGANNIRSQIAITRIGAQKVGEQEVAYFGEPSKLNFIYVIEKDATVTNK</sequence>
<gene>
    <name evidence="2" type="ORF">C3K47_14900</name>
</gene>
<evidence type="ECO:0000313" key="2">
    <source>
        <dbReference type="EMBL" id="POY35351.1"/>
    </source>
</evidence>
<feature type="domain" description="N-acetyltransferase" evidence="1">
    <location>
        <begin position="14"/>
        <end position="172"/>
    </location>
</feature>
<proteinExistence type="predicted"/>
<dbReference type="PROSITE" id="PS51186">
    <property type="entry name" value="GNAT"/>
    <property type="match status" value="1"/>
</dbReference>
<organism evidence="2 3">
    <name type="scientific">Solitalea longa</name>
    <dbReference type="NCBI Taxonomy" id="2079460"/>
    <lineage>
        <taxon>Bacteria</taxon>
        <taxon>Pseudomonadati</taxon>
        <taxon>Bacteroidota</taxon>
        <taxon>Sphingobacteriia</taxon>
        <taxon>Sphingobacteriales</taxon>
        <taxon>Sphingobacteriaceae</taxon>
        <taxon>Solitalea</taxon>
    </lineage>
</organism>
<name>A0A2S4ZYC0_9SPHI</name>
<dbReference type="SUPFAM" id="SSF55729">
    <property type="entry name" value="Acyl-CoA N-acyltransferases (Nat)"/>
    <property type="match status" value="1"/>
</dbReference>
<dbReference type="Proteomes" id="UP000236893">
    <property type="component" value="Unassembled WGS sequence"/>
</dbReference>
<keyword evidence="2" id="KW-0808">Transferase</keyword>
<dbReference type="Gene3D" id="3.40.630.30">
    <property type="match status" value="1"/>
</dbReference>
<dbReference type="GO" id="GO:0016747">
    <property type="term" value="F:acyltransferase activity, transferring groups other than amino-acyl groups"/>
    <property type="evidence" value="ECO:0007669"/>
    <property type="project" value="InterPro"/>
</dbReference>
<protein>
    <submittedName>
        <fullName evidence="2">N-acetyltransferase</fullName>
    </submittedName>
</protein>
<dbReference type="PANTHER" id="PTHR43610:SF1">
    <property type="entry name" value="N-ACETYLTRANSFERASE DOMAIN-CONTAINING PROTEIN"/>
    <property type="match status" value="1"/>
</dbReference>
<accession>A0A2S4ZYC0</accession>
<keyword evidence="3" id="KW-1185">Reference proteome</keyword>
<dbReference type="AlphaFoldDB" id="A0A2S4ZYC0"/>
<dbReference type="EMBL" id="PQVF01000011">
    <property type="protein sequence ID" value="POY35351.1"/>
    <property type="molecule type" value="Genomic_DNA"/>
</dbReference>